<protein>
    <recommendedName>
        <fullName evidence="3">Conserved oligomeric Golgi complex subunit 3</fullName>
    </recommendedName>
    <alternativeName>
        <fullName evidence="8">Component of oligomeric Golgi complex 3</fullName>
    </alternativeName>
</protein>
<feature type="domain" description="Conserved oligomeric Golgi complex subunit 3 N-terminal" evidence="10">
    <location>
        <begin position="140"/>
        <end position="287"/>
    </location>
</feature>
<dbReference type="GO" id="GO:0007030">
    <property type="term" value="P:Golgi organization"/>
    <property type="evidence" value="ECO:0007669"/>
    <property type="project" value="TreeGrafter"/>
</dbReference>
<dbReference type="OrthoDB" id="296793at2759"/>
<dbReference type="EMBL" id="BNJQ01000016">
    <property type="protein sequence ID" value="GHP07254.1"/>
    <property type="molecule type" value="Genomic_DNA"/>
</dbReference>
<accession>A0A830HJF2</accession>
<evidence type="ECO:0000259" key="11">
    <source>
        <dbReference type="Pfam" id="PF20671"/>
    </source>
</evidence>
<evidence type="ECO:0000256" key="4">
    <source>
        <dbReference type="ARBA" id="ARBA00022448"/>
    </source>
</evidence>
<evidence type="ECO:0000259" key="10">
    <source>
        <dbReference type="Pfam" id="PF04136"/>
    </source>
</evidence>
<evidence type="ECO:0000256" key="8">
    <source>
        <dbReference type="ARBA" id="ARBA00031339"/>
    </source>
</evidence>
<feature type="compositionally biased region" description="Polar residues" evidence="9">
    <location>
        <begin position="70"/>
        <end position="82"/>
    </location>
</feature>
<feature type="compositionally biased region" description="Low complexity" evidence="9">
    <location>
        <begin position="12"/>
        <end position="35"/>
    </location>
</feature>
<evidence type="ECO:0000313" key="12">
    <source>
        <dbReference type="EMBL" id="GHP07254.1"/>
    </source>
</evidence>
<comment type="caution">
    <text evidence="12">The sequence shown here is derived from an EMBL/GenBank/DDBJ whole genome shotgun (WGS) entry which is preliminary data.</text>
</comment>
<organism evidence="12 13">
    <name type="scientific">Pycnococcus provasolii</name>
    <dbReference type="NCBI Taxonomy" id="41880"/>
    <lineage>
        <taxon>Eukaryota</taxon>
        <taxon>Viridiplantae</taxon>
        <taxon>Chlorophyta</taxon>
        <taxon>Pseudoscourfieldiophyceae</taxon>
        <taxon>Pseudoscourfieldiales</taxon>
        <taxon>Pycnococcaceae</taxon>
        <taxon>Pycnococcus</taxon>
    </lineage>
</organism>
<feature type="region of interest" description="Disordered" evidence="9">
    <location>
        <begin position="1"/>
        <end position="35"/>
    </location>
</feature>
<dbReference type="InterPro" id="IPR048320">
    <property type="entry name" value="COG3_N"/>
</dbReference>
<proteinExistence type="inferred from homology"/>
<dbReference type="GO" id="GO:0006891">
    <property type="term" value="P:intra-Golgi vesicle-mediated transport"/>
    <property type="evidence" value="ECO:0007669"/>
    <property type="project" value="TreeGrafter"/>
</dbReference>
<evidence type="ECO:0000256" key="2">
    <source>
        <dbReference type="ARBA" id="ARBA00009936"/>
    </source>
</evidence>
<sequence length="838" mass="90293">MAPKSAKKAHAARSNAPATPSANAGANTASSTAARGYSVATAWEARAGVSDAQEAALQDLAAIVSASTEQANSATTTATRSEPPSDALASTSASNAAAASTSSQQLLDTQSPLTQTSAFYKWHSEVEAARSQETEGKYRQYADTLQHHLDTCDGILGTIANTMSALEALQYQHQAVRGKTSGLHDQTESLAAERQQLVAFADALRAKLNYFDELEKVGTLLQAATLSSAKAPTGGDFLPLLQRLDDSVAYIAAHPQFAEAAAYGAKFRHLQSRALGSIRSHFASEVKRAAAASEKACVDALGQATFDAGQIDEAQATSHLYVRFRAAVPELHSLMAEIESRSGSPEYQKLLSDLHAIFCEQRLILMQRIVERRFADFARSSTLMDLARAGCGYLSQLNKQEHALFEHFFPHSAASPWAMAPLLEPLCQVLYDSMRPGYVATNDMDVLCELAHILKHEVLEEQLSHRVSASAGMRPLIMRVLADVQERLTFRAQAFMREEVAAFVPSEADLDYPAKLERAAAEEASKANGGSNGDAADTVAPDGSDGAARMATDTGSRAGFATWYPPLERTLVCLSKIYHCLDTNVFGSLAHEGVGLCARSIDAASRTVAKNGTPLDGLLFAVKHLLILREQIQPFNVNFRVIDKELDFSHMRDQLRRITSGELSLFELSSMNAVMQLVTRSAPRVLESSVDSKKELEVQLKNACEAFIMSVTKLTVEPLLSFITKVTAVRVAAAAAAGGQEKRGIREQAFAAPERLAEMANKVNEALEVQLPTAVQKMKLYLGNPGTRAILFKPIKSNVAEAHAQIAALLDAEYSAEDRASITLKSPAELGDLLEALS</sequence>
<dbReference type="Proteomes" id="UP000660262">
    <property type="component" value="Unassembled WGS sequence"/>
</dbReference>
<evidence type="ECO:0000313" key="13">
    <source>
        <dbReference type="Proteomes" id="UP000660262"/>
    </source>
</evidence>
<comment type="similarity">
    <text evidence="2">Belongs to the COG3 family.</text>
</comment>
<dbReference type="GO" id="GO:0000139">
    <property type="term" value="C:Golgi membrane"/>
    <property type="evidence" value="ECO:0007669"/>
    <property type="project" value="UniProtKB-SubCell"/>
</dbReference>
<dbReference type="InterPro" id="IPR007265">
    <property type="entry name" value="COG_su3"/>
</dbReference>
<feature type="compositionally biased region" description="Basic residues" evidence="9">
    <location>
        <begin position="1"/>
        <end position="11"/>
    </location>
</feature>
<dbReference type="InterPro" id="IPR048685">
    <property type="entry name" value="COG3_C"/>
</dbReference>
<feature type="domain" description="Conserved oligomeric Golgi complex subunit 3 C-terminal" evidence="11">
    <location>
        <begin position="318"/>
        <end position="651"/>
    </location>
</feature>
<dbReference type="PANTHER" id="PTHR13302">
    <property type="entry name" value="CONSERVED OLIGOMERIC GOLGI COMPLEX COMPONENT 3"/>
    <property type="match status" value="1"/>
</dbReference>
<name>A0A830HJF2_9CHLO</name>
<evidence type="ECO:0000256" key="9">
    <source>
        <dbReference type="SAM" id="MobiDB-lite"/>
    </source>
</evidence>
<dbReference type="PANTHER" id="PTHR13302:SF8">
    <property type="entry name" value="CONSERVED OLIGOMERIC GOLGI COMPLEX SUBUNIT 3"/>
    <property type="match status" value="1"/>
</dbReference>
<dbReference type="GO" id="GO:0006886">
    <property type="term" value="P:intracellular protein transport"/>
    <property type="evidence" value="ECO:0007669"/>
    <property type="project" value="InterPro"/>
</dbReference>
<gene>
    <name evidence="12" type="ORF">PPROV_000599500</name>
</gene>
<evidence type="ECO:0000256" key="5">
    <source>
        <dbReference type="ARBA" id="ARBA00022927"/>
    </source>
</evidence>
<comment type="subcellular location">
    <subcellularLocation>
        <location evidence="1">Golgi apparatus membrane</location>
        <topology evidence="1">Peripheral membrane protein</topology>
    </subcellularLocation>
</comment>
<keyword evidence="13" id="KW-1185">Reference proteome</keyword>
<dbReference type="Pfam" id="PF20671">
    <property type="entry name" value="COG3_C"/>
    <property type="match status" value="1"/>
</dbReference>
<keyword evidence="7" id="KW-0472">Membrane</keyword>
<evidence type="ECO:0000256" key="1">
    <source>
        <dbReference type="ARBA" id="ARBA00004395"/>
    </source>
</evidence>
<keyword evidence="6" id="KW-0333">Golgi apparatus</keyword>
<feature type="compositionally biased region" description="Low complexity" evidence="9">
    <location>
        <begin position="85"/>
        <end position="109"/>
    </location>
</feature>
<dbReference type="AlphaFoldDB" id="A0A830HJF2"/>
<feature type="region of interest" description="Disordered" evidence="9">
    <location>
        <begin position="70"/>
        <end position="109"/>
    </location>
</feature>
<dbReference type="Pfam" id="PF04136">
    <property type="entry name" value="COG3_N"/>
    <property type="match status" value="1"/>
</dbReference>
<evidence type="ECO:0000256" key="7">
    <source>
        <dbReference type="ARBA" id="ARBA00023136"/>
    </source>
</evidence>
<evidence type="ECO:0000256" key="6">
    <source>
        <dbReference type="ARBA" id="ARBA00023034"/>
    </source>
</evidence>
<keyword evidence="4" id="KW-0813">Transport</keyword>
<reference evidence="12" key="1">
    <citation type="submission" date="2020-10" db="EMBL/GenBank/DDBJ databases">
        <title>Unveiling of a novel bifunctional photoreceptor, Dualchrome1, isolated from a cosmopolitan green alga.</title>
        <authorList>
            <person name="Suzuki S."/>
            <person name="Kawachi M."/>
        </authorList>
    </citation>
    <scope>NUCLEOTIDE SEQUENCE</scope>
    <source>
        <strain evidence="12">NIES 2893</strain>
    </source>
</reference>
<feature type="region of interest" description="Disordered" evidence="9">
    <location>
        <begin position="521"/>
        <end position="551"/>
    </location>
</feature>
<dbReference type="GO" id="GO:0017119">
    <property type="term" value="C:Golgi transport complex"/>
    <property type="evidence" value="ECO:0007669"/>
    <property type="project" value="TreeGrafter"/>
</dbReference>
<dbReference type="GO" id="GO:0005801">
    <property type="term" value="C:cis-Golgi network"/>
    <property type="evidence" value="ECO:0007669"/>
    <property type="project" value="InterPro"/>
</dbReference>
<evidence type="ECO:0000256" key="3">
    <source>
        <dbReference type="ARBA" id="ARBA00020976"/>
    </source>
</evidence>
<keyword evidence="5" id="KW-0653">Protein transport</keyword>